<accession>A0A644YBC1</accession>
<sequence>MMIKDKQTSIVVLGNDAAVELGEREFVCRTKGTFKGYSLTIDFPEIQEYTKKSTVVKQPKINSPIKEKVKNADDILNALGL</sequence>
<dbReference type="AlphaFoldDB" id="A0A644YBC1"/>
<dbReference type="EMBL" id="VSSQ01004579">
    <property type="protein sequence ID" value="MPM25790.1"/>
    <property type="molecule type" value="Genomic_DNA"/>
</dbReference>
<organism evidence="1">
    <name type="scientific">bioreactor metagenome</name>
    <dbReference type="NCBI Taxonomy" id="1076179"/>
    <lineage>
        <taxon>unclassified sequences</taxon>
        <taxon>metagenomes</taxon>
        <taxon>ecological metagenomes</taxon>
    </lineage>
</organism>
<gene>
    <name evidence="1" type="ORF">SDC9_72290</name>
</gene>
<protein>
    <submittedName>
        <fullName evidence="1">Uncharacterized protein</fullName>
    </submittedName>
</protein>
<comment type="caution">
    <text evidence="1">The sequence shown here is derived from an EMBL/GenBank/DDBJ whole genome shotgun (WGS) entry which is preliminary data.</text>
</comment>
<name>A0A644YBC1_9ZZZZ</name>
<proteinExistence type="predicted"/>
<reference evidence="1" key="1">
    <citation type="submission" date="2019-08" db="EMBL/GenBank/DDBJ databases">
        <authorList>
            <person name="Kucharzyk K."/>
            <person name="Murdoch R.W."/>
            <person name="Higgins S."/>
            <person name="Loffler F."/>
        </authorList>
    </citation>
    <scope>NUCLEOTIDE SEQUENCE</scope>
</reference>
<evidence type="ECO:0000313" key="1">
    <source>
        <dbReference type="EMBL" id="MPM25790.1"/>
    </source>
</evidence>